<reference evidence="1 2" key="1">
    <citation type="submission" date="2020-04" db="EMBL/GenBank/DDBJ databases">
        <title>Draft genome of Leeia sp. IMCC25680.</title>
        <authorList>
            <person name="Song J."/>
            <person name="Cho J.-C."/>
        </authorList>
    </citation>
    <scope>NUCLEOTIDE SEQUENCE [LARGE SCALE GENOMIC DNA]</scope>
    <source>
        <strain evidence="1 2">IMCC25680</strain>
    </source>
</reference>
<protein>
    <submittedName>
        <fullName evidence="1">Uncharacterized protein</fullName>
    </submittedName>
</protein>
<sequence>MNIAHASTPLTNWQQETDLGKLAAQLALLKQRQLQDAATIALQEAIGYRLAWGRHLQALHQSPPALPGKPIALRACLQRGEYRWKPGQRWQLQAWRDLTLPATLYSGKLDRNGCAHWRQVSGEVWQRLAGGDQMTLRVRDRAWPLQVGDGTALHIPVDAEPVPN</sequence>
<dbReference type="EMBL" id="JABAIM010000002">
    <property type="protein sequence ID" value="NLR75735.1"/>
    <property type="molecule type" value="Genomic_DNA"/>
</dbReference>
<dbReference type="AlphaFoldDB" id="A0A847SA30"/>
<name>A0A847SA30_9NEIS</name>
<dbReference type="Proteomes" id="UP000587991">
    <property type="component" value="Unassembled WGS sequence"/>
</dbReference>
<evidence type="ECO:0000313" key="2">
    <source>
        <dbReference type="Proteomes" id="UP000587991"/>
    </source>
</evidence>
<organism evidence="1 2">
    <name type="scientific">Leeia aquatica</name>
    <dbReference type="NCBI Taxonomy" id="2725557"/>
    <lineage>
        <taxon>Bacteria</taxon>
        <taxon>Pseudomonadati</taxon>
        <taxon>Pseudomonadota</taxon>
        <taxon>Betaproteobacteria</taxon>
        <taxon>Neisseriales</taxon>
        <taxon>Leeiaceae</taxon>
        <taxon>Leeia</taxon>
    </lineage>
</organism>
<dbReference type="RefSeq" id="WP_168877379.1">
    <property type="nucleotide sequence ID" value="NZ_JABAIM010000002.1"/>
</dbReference>
<proteinExistence type="predicted"/>
<evidence type="ECO:0000313" key="1">
    <source>
        <dbReference type="EMBL" id="NLR75735.1"/>
    </source>
</evidence>
<keyword evidence="2" id="KW-1185">Reference proteome</keyword>
<gene>
    <name evidence="1" type="ORF">HF682_11230</name>
</gene>
<accession>A0A847SA30</accession>
<comment type="caution">
    <text evidence="1">The sequence shown here is derived from an EMBL/GenBank/DDBJ whole genome shotgun (WGS) entry which is preliminary data.</text>
</comment>